<reference evidence="2 3" key="1">
    <citation type="submission" date="2014-03" db="EMBL/GenBank/DDBJ databases">
        <title>Genome sequence of Sphingobium yanoikuyae B1.</title>
        <authorList>
            <person name="Gan H.M."/>
            <person name="Gan H.Y."/>
            <person name="Savka M.A."/>
        </authorList>
    </citation>
    <scope>NUCLEOTIDE SEQUENCE [LARGE SCALE GENOMIC DNA]</scope>
    <source>
        <strain evidence="2 3">B1</strain>
    </source>
</reference>
<sequence>MSNPLRGEASFKAGVSTFTLVFDVNAFCELEDETGFGVAELIEQIQDKPSFRLLRSIFCAGLQTHHPKTSLAEAGEIMSDAGLEGIKNALRSALQAAMPSKADSDQDESAGGKARRKRAGTGSSS</sequence>
<gene>
    <name evidence="2" type="ORF">CP98_04991</name>
</gene>
<proteinExistence type="predicted"/>
<dbReference type="RefSeq" id="WP_037522821.1">
    <property type="nucleotide sequence ID" value="NZ_JGVR01000058.1"/>
</dbReference>
<comment type="caution">
    <text evidence="2">The sequence shown here is derived from an EMBL/GenBank/DDBJ whole genome shotgun (WGS) entry which is preliminary data.</text>
</comment>
<name>A0A084E6E4_SPHYA</name>
<organism evidence="2 3">
    <name type="scientific">Sphingobium yanoikuyae</name>
    <name type="common">Sphingomonas yanoikuyae</name>
    <dbReference type="NCBI Taxonomy" id="13690"/>
    <lineage>
        <taxon>Bacteria</taxon>
        <taxon>Pseudomonadati</taxon>
        <taxon>Pseudomonadota</taxon>
        <taxon>Alphaproteobacteria</taxon>
        <taxon>Sphingomonadales</taxon>
        <taxon>Sphingomonadaceae</taxon>
        <taxon>Sphingobium</taxon>
    </lineage>
</organism>
<feature type="region of interest" description="Disordered" evidence="1">
    <location>
        <begin position="96"/>
        <end position="125"/>
    </location>
</feature>
<evidence type="ECO:0000313" key="2">
    <source>
        <dbReference type="EMBL" id="KEZ13536.1"/>
    </source>
</evidence>
<dbReference type="PATRIC" id="fig|13690.10.peg.5159"/>
<dbReference type="eggNOG" id="ENOG5033BD8">
    <property type="taxonomic scope" value="Bacteria"/>
</dbReference>
<dbReference type="EMBL" id="JGVR01000058">
    <property type="protein sequence ID" value="KEZ13536.1"/>
    <property type="molecule type" value="Genomic_DNA"/>
</dbReference>
<dbReference type="Proteomes" id="UP000028534">
    <property type="component" value="Unassembled WGS sequence"/>
</dbReference>
<evidence type="ECO:0000256" key="1">
    <source>
        <dbReference type="SAM" id="MobiDB-lite"/>
    </source>
</evidence>
<protein>
    <recommendedName>
        <fullName evidence="4">Gene transfer agent family protein</fullName>
    </recommendedName>
</protein>
<dbReference type="AlphaFoldDB" id="A0A084E6E4"/>
<evidence type="ECO:0008006" key="4">
    <source>
        <dbReference type="Google" id="ProtNLM"/>
    </source>
</evidence>
<evidence type="ECO:0000313" key="3">
    <source>
        <dbReference type="Proteomes" id="UP000028534"/>
    </source>
</evidence>
<accession>A0A084E6E4</accession>